<evidence type="ECO:0000256" key="5">
    <source>
        <dbReference type="ARBA" id="ARBA00023242"/>
    </source>
</evidence>
<name>A0A1E3B9C6_ASPCR</name>
<dbReference type="AlphaFoldDB" id="A0A1E3B9C6"/>
<evidence type="ECO:0000256" key="3">
    <source>
        <dbReference type="ARBA" id="ARBA00023125"/>
    </source>
</evidence>
<dbReference type="InterPro" id="IPR053187">
    <property type="entry name" value="Notoamide_regulator"/>
</dbReference>
<keyword evidence="4" id="KW-0804">Transcription</keyword>
<keyword evidence="2" id="KW-0805">Transcription regulation</keyword>
<accession>A0A1E3B9C6</accession>
<dbReference type="InterPro" id="IPR036864">
    <property type="entry name" value="Zn2-C6_fun-type_DNA-bd_sf"/>
</dbReference>
<evidence type="ECO:0000256" key="6">
    <source>
        <dbReference type="SAM" id="MobiDB-lite"/>
    </source>
</evidence>
<dbReference type="InterPro" id="IPR007219">
    <property type="entry name" value="XnlR_reg_dom"/>
</dbReference>
<feature type="region of interest" description="Disordered" evidence="6">
    <location>
        <begin position="1"/>
        <end position="31"/>
    </location>
</feature>
<dbReference type="EMBL" id="JXNT01000008">
    <property type="protein sequence ID" value="ODM17547.1"/>
    <property type="molecule type" value="Genomic_DNA"/>
</dbReference>
<dbReference type="Proteomes" id="UP000094569">
    <property type="component" value="Unassembled WGS sequence"/>
</dbReference>
<feature type="domain" description="Zn(2)-C6 fungal-type" evidence="7">
    <location>
        <begin position="38"/>
        <end position="70"/>
    </location>
</feature>
<dbReference type="SMART" id="SM00066">
    <property type="entry name" value="GAL4"/>
    <property type="match status" value="1"/>
</dbReference>
<sequence length="613" mass="69019">MTSQDKDKHVPALAPGPRGQPKPSSTPLVPGPRKISVACLPCKQAKRKCSGRPAPCKACRNTDTEADCVFDLTLDLRRKVAQRRTIDEREYYRNVLSSLLDELRSSDPVRINELVNFIRSDASMGRIATVLADTSISLDDFSSINLENNQSVESAIQSLLPPPDSCSSNTCSRITLESLVDIPLFQVPAKPWTNVTDDDNLVSHLISLYFTWDHPCWQLVDQKVFLLHMKTGDLGSQYCTPFLVNSILAMASVYSDAPDVFAIPGNADSCGSHFYIEAERLWRAEEGAISLANIQGLVIMCHVLKCQGKNGVSWLMLRQAVQLAQDFGMFRAPTLRANWEKMDADMQRIHAIAAWGIFVMNLDMSMELHKDANLEPPVCRPYTSGDLNDDIAWTPYPRSNEIEYANKPGLLRYVATELSNLTEVTAGIQQLFFMNACHMDVNDLWTRTNEIYFRLQHWRQNMPDVLKTDDYPVPQVLFLHLKYHKEILSLFNAFLGHKGPDNPSHPAWFEQIRIIRLQSAKNIARCFDILRLSYGYKRIPSHMLEAAGASLLVVMGDLTNEESENAFFELCRIVVVFGKRLKQARYMIAKVISVAQQSGIILPPEAVLILESG</sequence>
<comment type="caution">
    <text evidence="8">The sequence shown here is derived from an EMBL/GenBank/DDBJ whole genome shotgun (WGS) entry which is preliminary data.</text>
</comment>
<dbReference type="Gene3D" id="4.10.240.10">
    <property type="entry name" value="Zn(2)-C6 fungal-type DNA-binding domain"/>
    <property type="match status" value="1"/>
</dbReference>
<dbReference type="GO" id="GO:0003677">
    <property type="term" value="F:DNA binding"/>
    <property type="evidence" value="ECO:0007669"/>
    <property type="project" value="UniProtKB-KW"/>
</dbReference>
<dbReference type="OrthoDB" id="2593732at2759"/>
<evidence type="ECO:0000259" key="7">
    <source>
        <dbReference type="PROSITE" id="PS50048"/>
    </source>
</evidence>
<keyword evidence="1" id="KW-0479">Metal-binding</keyword>
<dbReference type="InterPro" id="IPR001138">
    <property type="entry name" value="Zn2Cys6_DnaBD"/>
</dbReference>
<dbReference type="PANTHER" id="PTHR47256:SF10">
    <property type="entry name" value="ZN(II)2CYS6 TRANSCRIPTION FACTOR (EUROFUNG)"/>
    <property type="match status" value="1"/>
</dbReference>
<dbReference type="PANTHER" id="PTHR47256">
    <property type="entry name" value="ZN(II)2CYS6 TRANSCRIPTION FACTOR (EUROFUNG)-RELATED"/>
    <property type="match status" value="1"/>
</dbReference>
<protein>
    <recommendedName>
        <fullName evidence="7">Zn(2)-C6 fungal-type domain-containing protein</fullName>
    </recommendedName>
</protein>
<dbReference type="GO" id="GO:0000981">
    <property type="term" value="F:DNA-binding transcription factor activity, RNA polymerase II-specific"/>
    <property type="evidence" value="ECO:0007669"/>
    <property type="project" value="InterPro"/>
</dbReference>
<proteinExistence type="predicted"/>
<dbReference type="PROSITE" id="PS50048">
    <property type="entry name" value="ZN2_CY6_FUNGAL_2"/>
    <property type="match status" value="1"/>
</dbReference>
<keyword evidence="3" id="KW-0238">DNA-binding</keyword>
<evidence type="ECO:0000313" key="8">
    <source>
        <dbReference type="EMBL" id="ODM17547.1"/>
    </source>
</evidence>
<organism evidence="8 9">
    <name type="scientific">Aspergillus cristatus</name>
    <name type="common">Chinese Fuzhuan brick tea-fermentation fungus</name>
    <name type="synonym">Eurotium cristatum</name>
    <dbReference type="NCBI Taxonomy" id="573508"/>
    <lineage>
        <taxon>Eukaryota</taxon>
        <taxon>Fungi</taxon>
        <taxon>Dikarya</taxon>
        <taxon>Ascomycota</taxon>
        <taxon>Pezizomycotina</taxon>
        <taxon>Eurotiomycetes</taxon>
        <taxon>Eurotiomycetidae</taxon>
        <taxon>Eurotiales</taxon>
        <taxon>Aspergillaceae</taxon>
        <taxon>Aspergillus</taxon>
        <taxon>Aspergillus subgen. Aspergillus</taxon>
    </lineage>
</organism>
<dbReference type="GO" id="GO:0008270">
    <property type="term" value="F:zinc ion binding"/>
    <property type="evidence" value="ECO:0007669"/>
    <property type="project" value="InterPro"/>
</dbReference>
<gene>
    <name evidence="8" type="ORF">SI65_07222</name>
</gene>
<feature type="compositionally biased region" description="Basic and acidic residues" evidence="6">
    <location>
        <begin position="1"/>
        <end position="10"/>
    </location>
</feature>
<keyword evidence="5" id="KW-0539">Nucleus</keyword>
<dbReference type="CDD" id="cd12148">
    <property type="entry name" value="fungal_TF_MHR"/>
    <property type="match status" value="1"/>
</dbReference>
<dbReference type="VEuPathDB" id="FungiDB:SI65_07222"/>
<dbReference type="PROSITE" id="PS00463">
    <property type="entry name" value="ZN2_CY6_FUNGAL_1"/>
    <property type="match status" value="1"/>
</dbReference>
<dbReference type="CDD" id="cd00067">
    <property type="entry name" value="GAL4"/>
    <property type="match status" value="1"/>
</dbReference>
<keyword evidence="9" id="KW-1185">Reference proteome</keyword>
<dbReference type="SUPFAM" id="SSF57701">
    <property type="entry name" value="Zn2/Cys6 DNA-binding domain"/>
    <property type="match status" value="1"/>
</dbReference>
<evidence type="ECO:0000256" key="4">
    <source>
        <dbReference type="ARBA" id="ARBA00023163"/>
    </source>
</evidence>
<reference evidence="8 9" key="1">
    <citation type="journal article" date="2016" name="BMC Genomics">
        <title>Comparative genomic and transcriptomic analyses of the Fuzhuan brick tea-fermentation fungus Aspergillus cristatus.</title>
        <authorList>
            <person name="Ge Y."/>
            <person name="Wang Y."/>
            <person name="Liu Y."/>
            <person name="Tan Y."/>
            <person name="Ren X."/>
            <person name="Zhang X."/>
            <person name="Hyde K.D."/>
            <person name="Liu Y."/>
            <person name="Liu Z."/>
        </authorList>
    </citation>
    <scope>NUCLEOTIDE SEQUENCE [LARGE SCALE GENOMIC DNA]</scope>
    <source>
        <strain evidence="8 9">GZAAS20.1005</strain>
    </source>
</reference>
<evidence type="ECO:0000313" key="9">
    <source>
        <dbReference type="Proteomes" id="UP000094569"/>
    </source>
</evidence>
<dbReference type="Pfam" id="PF04082">
    <property type="entry name" value="Fungal_trans"/>
    <property type="match status" value="1"/>
</dbReference>
<evidence type="ECO:0000256" key="2">
    <source>
        <dbReference type="ARBA" id="ARBA00023015"/>
    </source>
</evidence>
<evidence type="ECO:0000256" key="1">
    <source>
        <dbReference type="ARBA" id="ARBA00022723"/>
    </source>
</evidence>
<dbReference type="STRING" id="573508.A0A1E3B9C6"/>
<dbReference type="GO" id="GO:0006351">
    <property type="term" value="P:DNA-templated transcription"/>
    <property type="evidence" value="ECO:0007669"/>
    <property type="project" value="InterPro"/>
</dbReference>